<evidence type="ECO:0000313" key="2">
    <source>
        <dbReference type="Proteomes" id="UP000095284"/>
    </source>
</evidence>
<evidence type="ECO:0000313" key="3">
    <source>
        <dbReference type="WBParaSite" id="BXY_1056100.1"/>
    </source>
</evidence>
<dbReference type="AlphaFoldDB" id="A0A1I7SC10"/>
<dbReference type="Proteomes" id="UP000095284">
    <property type="component" value="Unplaced"/>
</dbReference>
<evidence type="ECO:0000256" key="1">
    <source>
        <dbReference type="SAM" id="MobiDB-lite"/>
    </source>
</evidence>
<dbReference type="WBParaSite" id="BXY_1056100.1">
    <property type="protein sequence ID" value="BXY_1056100.1"/>
    <property type="gene ID" value="BXY_1056100"/>
</dbReference>
<name>A0A1I7SC10_BURXY</name>
<reference evidence="3" key="1">
    <citation type="submission" date="2016-11" db="UniProtKB">
        <authorList>
            <consortium name="WormBaseParasite"/>
        </authorList>
    </citation>
    <scope>IDENTIFICATION</scope>
</reference>
<sequence length="200" mass="21982">MDGYRISRCHSDGARRQSGTYLRLRASGLSLRSERSARIGVKTPTGPQEGEQDEAGGPRNLLATGPGDGFSRPLSRSRTSSLSPESGASLARPPAVDVNREKERESKSAHSKQRGRAVCLHLLLAPHTLSLTEKRKKSKCPRLTLGSCHQEARPKSITPASRVYFLLDALRGKVEGSGRDWTSATHSQLILKIFFIRLQR</sequence>
<organism evidence="2 3">
    <name type="scientific">Bursaphelenchus xylophilus</name>
    <name type="common">Pinewood nematode worm</name>
    <name type="synonym">Aphelenchoides xylophilus</name>
    <dbReference type="NCBI Taxonomy" id="6326"/>
    <lineage>
        <taxon>Eukaryota</taxon>
        <taxon>Metazoa</taxon>
        <taxon>Ecdysozoa</taxon>
        <taxon>Nematoda</taxon>
        <taxon>Chromadorea</taxon>
        <taxon>Rhabditida</taxon>
        <taxon>Tylenchina</taxon>
        <taxon>Tylenchomorpha</taxon>
        <taxon>Aphelenchoidea</taxon>
        <taxon>Aphelenchoididae</taxon>
        <taxon>Bursaphelenchus</taxon>
    </lineage>
</organism>
<proteinExistence type="predicted"/>
<protein>
    <submittedName>
        <fullName evidence="3">Uncharacterized protein</fullName>
    </submittedName>
</protein>
<feature type="region of interest" description="Disordered" evidence="1">
    <location>
        <begin position="27"/>
        <end position="113"/>
    </location>
</feature>
<accession>A0A1I7SC10</accession>
<feature type="compositionally biased region" description="Low complexity" evidence="1">
    <location>
        <begin position="71"/>
        <end position="86"/>
    </location>
</feature>
<feature type="compositionally biased region" description="Basic and acidic residues" evidence="1">
    <location>
        <begin position="98"/>
        <end position="108"/>
    </location>
</feature>